<keyword evidence="3" id="KW-0863">Zinc-finger</keyword>
<keyword evidence="5" id="KW-0539">Nucleus</keyword>
<dbReference type="GO" id="GO:0005634">
    <property type="term" value="C:nucleus"/>
    <property type="evidence" value="ECO:0007669"/>
    <property type="project" value="UniProtKB-SubCell"/>
</dbReference>
<dbReference type="PANTHER" id="PTHR46481">
    <property type="entry name" value="ZINC FINGER BED DOMAIN-CONTAINING PROTEIN 4"/>
    <property type="match status" value="1"/>
</dbReference>
<gene>
    <name evidence="7" type="ORF">PSTG_05669</name>
</gene>
<evidence type="ECO:0000256" key="4">
    <source>
        <dbReference type="ARBA" id="ARBA00022833"/>
    </source>
</evidence>
<dbReference type="InterPro" id="IPR052035">
    <property type="entry name" value="ZnF_BED_domain_contain"/>
</dbReference>
<feature type="compositionally biased region" description="Low complexity" evidence="6">
    <location>
        <begin position="35"/>
        <end position="44"/>
    </location>
</feature>
<feature type="region of interest" description="Disordered" evidence="6">
    <location>
        <begin position="621"/>
        <end position="652"/>
    </location>
</feature>
<keyword evidence="8" id="KW-1185">Reference proteome</keyword>
<proteinExistence type="predicted"/>
<evidence type="ECO:0000313" key="7">
    <source>
        <dbReference type="EMBL" id="KNF01037.1"/>
    </source>
</evidence>
<evidence type="ECO:0000256" key="6">
    <source>
        <dbReference type="SAM" id="MobiDB-lite"/>
    </source>
</evidence>
<dbReference type="EMBL" id="AJIL01000032">
    <property type="protein sequence ID" value="KNF01037.1"/>
    <property type="molecule type" value="Genomic_DNA"/>
</dbReference>
<feature type="compositionally biased region" description="Basic and acidic residues" evidence="6">
    <location>
        <begin position="10"/>
        <end position="19"/>
    </location>
</feature>
<dbReference type="InterPro" id="IPR012337">
    <property type="entry name" value="RNaseH-like_sf"/>
</dbReference>
<dbReference type="SUPFAM" id="SSF53098">
    <property type="entry name" value="Ribonuclease H-like"/>
    <property type="match status" value="1"/>
</dbReference>
<feature type="region of interest" description="Disordered" evidence="6">
    <location>
        <begin position="269"/>
        <end position="329"/>
    </location>
</feature>
<evidence type="ECO:0000256" key="1">
    <source>
        <dbReference type="ARBA" id="ARBA00004123"/>
    </source>
</evidence>
<keyword evidence="4" id="KW-0862">Zinc</keyword>
<accession>A0A0L0VPB3</accession>
<evidence type="ECO:0000313" key="8">
    <source>
        <dbReference type="Proteomes" id="UP000054564"/>
    </source>
</evidence>
<keyword evidence="2" id="KW-0479">Metal-binding</keyword>
<feature type="compositionally biased region" description="Basic and acidic residues" evidence="6">
    <location>
        <begin position="629"/>
        <end position="640"/>
    </location>
</feature>
<dbReference type="STRING" id="1165861.A0A0L0VPB3"/>
<sequence>MARPRKRTRKDSVRTDKTKGPTLDSDHEQDEDPPNDSTATTPSATPRPPDTTDEERLELSDQLDYCGKPINRPTYDTSCGNLLTHAGRCEMKQKKSSGSKTLACVGVTGTADLDPHEVLQRCVLWCAETASPFSALQQISHQRILHPTIVKNLPTRKTVSKGIHMLYLSIQEAFCHELKTLKGAMYLGVDAWQSPNGFDIIGAVIYRLKEDKDGKTKLDAMPLNFVQLDRSHTGEYLARMVQYIVEKFGLENQICGIVSDNASNNKTMIEEPYSDRLDPPKRKLAARPMMMSPTMKKKLNTRLPKDSSESEDEEEPADEPDVPNGQLDADDELTLEDIHDLEDEDDKDVYTSLSCRHTLAKFRAITTKLRKSPNSKAKFVKLCEETKCNKPHNVERDVPTRWNSTYKQVTSIIQCEKAILTWQHDKQYGTPRNTHLVQADMDLAQDLLELLEPFYECTLQVSVKASARVTEVVVIAMVLHPSFKDKYFKLAKWPKEWINEAIGLTREMFDLWYKPKKSNTTTKLPATGPPKASGLGAAAIARSAQVISDPIDIWLSGALVLEDGAPVNALKWWIEQKHGGNTHHGLLQMALNQQQLMSSELSILGETMSLPGDIVLIQKQQNQTPCAPRVHEQEERRSKDDGEEQGAVGCDC</sequence>
<comment type="subcellular location">
    <subcellularLocation>
        <location evidence="1">Nucleus</location>
    </subcellularLocation>
</comment>
<dbReference type="PANTHER" id="PTHR46481:SF10">
    <property type="entry name" value="ZINC FINGER BED DOMAIN-CONTAINING PROTEIN 39"/>
    <property type="match status" value="1"/>
</dbReference>
<feature type="compositionally biased region" description="Acidic residues" evidence="6">
    <location>
        <begin position="309"/>
        <end position="321"/>
    </location>
</feature>
<dbReference type="AlphaFoldDB" id="A0A0L0VPB3"/>
<evidence type="ECO:0000256" key="2">
    <source>
        <dbReference type="ARBA" id="ARBA00022723"/>
    </source>
</evidence>
<evidence type="ECO:0008006" key="9">
    <source>
        <dbReference type="Google" id="ProtNLM"/>
    </source>
</evidence>
<dbReference type="Proteomes" id="UP000054564">
    <property type="component" value="Unassembled WGS sequence"/>
</dbReference>
<evidence type="ECO:0000256" key="5">
    <source>
        <dbReference type="ARBA" id="ARBA00023242"/>
    </source>
</evidence>
<reference evidence="8" key="1">
    <citation type="submission" date="2014-03" db="EMBL/GenBank/DDBJ databases">
        <title>The Genome Sequence of Puccinia striiformis f. sp. tritici PST-78.</title>
        <authorList>
            <consortium name="The Broad Institute Genome Sequencing Platform"/>
            <person name="Cuomo C."/>
            <person name="Hulbert S."/>
            <person name="Chen X."/>
            <person name="Walker B."/>
            <person name="Young S.K."/>
            <person name="Zeng Q."/>
            <person name="Gargeya S."/>
            <person name="Fitzgerald M."/>
            <person name="Haas B."/>
            <person name="Abouelleil A."/>
            <person name="Alvarado L."/>
            <person name="Arachchi H.M."/>
            <person name="Berlin A.M."/>
            <person name="Chapman S.B."/>
            <person name="Goldberg J."/>
            <person name="Griggs A."/>
            <person name="Gujja S."/>
            <person name="Hansen M."/>
            <person name="Howarth C."/>
            <person name="Imamovic A."/>
            <person name="Larimer J."/>
            <person name="McCowan C."/>
            <person name="Montmayeur A."/>
            <person name="Murphy C."/>
            <person name="Neiman D."/>
            <person name="Pearson M."/>
            <person name="Priest M."/>
            <person name="Roberts A."/>
            <person name="Saif S."/>
            <person name="Shea T."/>
            <person name="Sisk P."/>
            <person name="Sykes S."/>
            <person name="Wortman J."/>
            <person name="Nusbaum C."/>
            <person name="Birren B."/>
        </authorList>
    </citation>
    <scope>NUCLEOTIDE SEQUENCE [LARGE SCALE GENOMIC DNA]</scope>
    <source>
        <strain evidence="8">race PST-78</strain>
    </source>
</reference>
<feature type="region of interest" description="Disordered" evidence="6">
    <location>
        <begin position="1"/>
        <end position="55"/>
    </location>
</feature>
<dbReference type="GO" id="GO:0008270">
    <property type="term" value="F:zinc ion binding"/>
    <property type="evidence" value="ECO:0007669"/>
    <property type="project" value="UniProtKB-KW"/>
</dbReference>
<comment type="caution">
    <text evidence="7">The sequence shown here is derived from an EMBL/GenBank/DDBJ whole genome shotgun (WGS) entry which is preliminary data.</text>
</comment>
<name>A0A0L0VPB3_9BASI</name>
<protein>
    <recommendedName>
        <fullName evidence="9">DUF659 domain-containing protein</fullName>
    </recommendedName>
</protein>
<organism evidence="7 8">
    <name type="scientific">Puccinia striiformis f. sp. tritici PST-78</name>
    <dbReference type="NCBI Taxonomy" id="1165861"/>
    <lineage>
        <taxon>Eukaryota</taxon>
        <taxon>Fungi</taxon>
        <taxon>Dikarya</taxon>
        <taxon>Basidiomycota</taxon>
        <taxon>Pucciniomycotina</taxon>
        <taxon>Pucciniomycetes</taxon>
        <taxon>Pucciniales</taxon>
        <taxon>Pucciniaceae</taxon>
        <taxon>Puccinia</taxon>
    </lineage>
</organism>
<evidence type="ECO:0000256" key="3">
    <source>
        <dbReference type="ARBA" id="ARBA00022771"/>
    </source>
</evidence>
<dbReference type="OrthoDB" id="3259198at2759"/>